<gene>
    <name evidence="1" type="ORF">GCM10008961_01980</name>
</gene>
<proteinExistence type="predicted"/>
<evidence type="ECO:0000313" key="2">
    <source>
        <dbReference type="Proteomes" id="UP000620633"/>
    </source>
</evidence>
<sequence length="73" mass="7143">MTVRAVTACAGGARVSRAAAARVARVVGMGSRFMGPPVCVGVTLGTCAWAPGFKVRHERTPGLEAGGCAGGGG</sequence>
<name>A0ABQ2SDL4_9DEIO</name>
<accession>A0ABQ2SDL4</accession>
<reference evidence="2" key="1">
    <citation type="journal article" date="2019" name="Int. J. Syst. Evol. Microbiol.">
        <title>The Global Catalogue of Microorganisms (GCM) 10K type strain sequencing project: providing services to taxonomists for standard genome sequencing and annotation.</title>
        <authorList>
            <consortium name="The Broad Institute Genomics Platform"/>
            <consortium name="The Broad Institute Genome Sequencing Center for Infectious Disease"/>
            <person name="Wu L."/>
            <person name="Ma J."/>
        </authorList>
    </citation>
    <scope>NUCLEOTIDE SEQUENCE [LARGE SCALE GENOMIC DNA]</scope>
    <source>
        <strain evidence="2">JCM 31406</strain>
    </source>
</reference>
<protein>
    <submittedName>
        <fullName evidence="1">Uncharacterized protein</fullName>
    </submittedName>
</protein>
<evidence type="ECO:0000313" key="1">
    <source>
        <dbReference type="EMBL" id="GGS14343.1"/>
    </source>
</evidence>
<dbReference type="EMBL" id="BMQO01000001">
    <property type="protein sequence ID" value="GGS14343.1"/>
    <property type="molecule type" value="Genomic_DNA"/>
</dbReference>
<keyword evidence="2" id="KW-1185">Reference proteome</keyword>
<dbReference type="Proteomes" id="UP000620633">
    <property type="component" value="Unassembled WGS sequence"/>
</dbReference>
<comment type="caution">
    <text evidence="1">The sequence shown here is derived from an EMBL/GenBank/DDBJ whole genome shotgun (WGS) entry which is preliminary data.</text>
</comment>
<organism evidence="1 2">
    <name type="scientific">Deinococcus knuensis</name>
    <dbReference type="NCBI Taxonomy" id="1837380"/>
    <lineage>
        <taxon>Bacteria</taxon>
        <taxon>Thermotogati</taxon>
        <taxon>Deinococcota</taxon>
        <taxon>Deinococci</taxon>
        <taxon>Deinococcales</taxon>
        <taxon>Deinococcaceae</taxon>
        <taxon>Deinococcus</taxon>
    </lineage>
</organism>